<dbReference type="SUPFAM" id="SSF55729">
    <property type="entry name" value="Acyl-CoA N-acyltransferases (Nat)"/>
    <property type="match status" value="1"/>
</dbReference>
<gene>
    <name evidence="2" type="ORF">SD77_1634</name>
</gene>
<dbReference type="CDD" id="cd04301">
    <property type="entry name" value="NAT_SF"/>
    <property type="match status" value="1"/>
</dbReference>
<dbReference type="InterPro" id="IPR000182">
    <property type="entry name" value="GNAT_dom"/>
</dbReference>
<keyword evidence="3" id="KW-1185">Reference proteome</keyword>
<protein>
    <submittedName>
        <fullName evidence="2">Acetyltransferase, GNAT family</fullName>
    </submittedName>
</protein>
<dbReference type="PROSITE" id="PS51186">
    <property type="entry name" value="GNAT"/>
    <property type="match status" value="1"/>
</dbReference>
<dbReference type="Gene3D" id="3.40.630.30">
    <property type="match status" value="1"/>
</dbReference>
<evidence type="ECO:0000313" key="3">
    <source>
        <dbReference type="Proteomes" id="UP000031982"/>
    </source>
</evidence>
<dbReference type="Proteomes" id="UP000031982">
    <property type="component" value="Unassembled WGS sequence"/>
</dbReference>
<evidence type="ECO:0000313" key="2">
    <source>
        <dbReference type="EMBL" id="KIL77187.1"/>
    </source>
</evidence>
<comment type="caution">
    <text evidence="2">The sequence shown here is derived from an EMBL/GenBank/DDBJ whole genome shotgun (WGS) entry which is preliminary data.</text>
</comment>
<accession>A0ABR5AR13</accession>
<evidence type="ECO:0000259" key="1">
    <source>
        <dbReference type="PROSITE" id="PS51186"/>
    </source>
</evidence>
<feature type="domain" description="N-acetyltransferase" evidence="1">
    <location>
        <begin position="1"/>
        <end position="118"/>
    </location>
</feature>
<name>A0ABR5AR13_BACBA</name>
<dbReference type="EMBL" id="JXLP01000016">
    <property type="protein sequence ID" value="KIL77187.1"/>
    <property type="molecule type" value="Genomic_DNA"/>
</dbReference>
<sequence>MNDEVALKEKYLESDVESNGEKRYFLIAVESNKIIGSIEYGPASDLICHGTNNTFKQLNEVGTVFVHPDYQKMGVGDLLLHAMYSILQSKGIKEFCLDSGYVNAQKIWKKKFGAPDCL</sequence>
<dbReference type="InterPro" id="IPR016181">
    <property type="entry name" value="Acyl_CoA_acyltransferase"/>
</dbReference>
<proteinExistence type="predicted"/>
<reference evidence="2 3" key="1">
    <citation type="submission" date="2015-01" db="EMBL/GenBank/DDBJ databases">
        <title>Genome Assembly of Bacillus badius MTCC 1458.</title>
        <authorList>
            <person name="Verma A."/>
            <person name="Khatri I."/>
            <person name="Mual P."/>
            <person name="Subramanian S."/>
            <person name="Krishnamurthi S."/>
        </authorList>
    </citation>
    <scope>NUCLEOTIDE SEQUENCE [LARGE SCALE GENOMIC DNA]</scope>
    <source>
        <strain evidence="2 3">MTCC 1458</strain>
    </source>
</reference>
<dbReference type="Pfam" id="PF00583">
    <property type="entry name" value="Acetyltransf_1"/>
    <property type="match status" value="1"/>
</dbReference>
<organism evidence="2 3">
    <name type="scientific">Bacillus badius</name>
    <dbReference type="NCBI Taxonomy" id="1455"/>
    <lineage>
        <taxon>Bacteria</taxon>
        <taxon>Bacillati</taxon>
        <taxon>Bacillota</taxon>
        <taxon>Bacilli</taxon>
        <taxon>Bacillales</taxon>
        <taxon>Bacillaceae</taxon>
        <taxon>Pseudobacillus</taxon>
    </lineage>
</organism>